<organism evidence="2 3">
    <name type="scientific">Stephania yunnanensis</name>
    <dbReference type="NCBI Taxonomy" id="152371"/>
    <lineage>
        <taxon>Eukaryota</taxon>
        <taxon>Viridiplantae</taxon>
        <taxon>Streptophyta</taxon>
        <taxon>Embryophyta</taxon>
        <taxon>Tracheophyta</taxon>
        <taxon>Spermatophyta</taxon>
        <taxon>Magnoliopsida</taxon>
        <taxon>Ranunculales</taxon>
        <taxon>Menispermaceae</taxon>
        <taxon>Menispermoideae</taxon>
        <taxon>Cissampelideae</taxon>
        <taxon>Stephania</taxon>
    </lineage>
</organism>
<name>A0AAP0EFV8_9MAGN</name>
<evidence type="ECO:0000313" key="2">
    <source>
        <dbReference type="EMBL" id="KAK9092680.1"/>
    </source>
</evidence>
<accession>A0AAP0EFV8</accession>
<comment type="caution">
    <text evidence="2">The sequence shown here is derived from an EMBL/GenBank/DDBJ whole genome shotgun (WGS) entry which is preliminary data.</text>
</comment>
<reference evidence="2 3" key="1">
    <citation type="submission" date="2024-01" db="EMBL/GenBank/DDBJ databases">
        <title>Genome assemblies of Stephania.</title>
        <authorList>
            <person name="Yang L."/>
        </authorList>
    </citation>
    <scope>NUCLEOTIDE SEQUENCE [LARGE SCALE GENOMIC DNA]</scope>
    <source>
        <strain evidence="2">YNDBR</strain>
        <tissue evidence="2">Leaf</tissue>
    </source>
</reference>
<proteinExistence type="predicted"/>
<gene>
    <name evidence="2" type="ORF">Syun_027591</name>
</gene>
<evidence type="ECO:0000313" key="3">
    <source>
        <dbReference type="Proteomes" id="UP001420932"/>
    </source>
</evidence>
<protein>
    <submittedName>
        <fullName evidence="2">Uncharacterized protein</fullName>
    </submittedName>
</protein>
<sequence length="126" mass="14215">MDSNEFSEWRSPLKAMAGRVFIVHNPPETYPVQAGLIVAEGAQVQVELILRTSDKLPEDTLSTSTDTGVRATTEERQAREFERHYPEKFHVRRIDSHLKIHDVLAISAQMQSSISSAPLVSEVDVW</sequence>
<dbReference type="Proteomes" id="UP001420932">
    <property type="component" value="Unassembled WGS sequence"/>
</dbReference>
<dbReference type="EMBL" id="JBBNAF010000012">
    <property type="protein sequence ID" value="KAK9092680.1"/>
    <property type="molecule type" value="Genomic_DNA"/>
</dbReference>
<dbReference type="AlphaFoldDB" id="A0AAP0EFV8"/>
<evidence type="ECO:0000256" key="1">
    <source>
        <dbReference type="SAM" id="MobiDB-lite"/>
    </source>
</evidence>
<keyword evidence="3" id="KW-1185">Reference proteome</keyword>
<feature type="compositionally biased region" description="Basic and acidic residues" evidence="1">
    <location>
        <begin position="72"/>
        <end position="82"/>
    </location>
</feature>
<feature type="region of interest" description="Disordered" evidence="1">
    <location>
        <begin position="57"/>
        <end position="82"/>
    </location>
</feature>